<dbReference type="Gene3D" id="3.90.1150.10">
    <property type="entry name" value="Aspartate Aminotransferase, domain 1"/>
    <property type="match status" value="1"/>
</dbReference>
<evidence type="ECO:0000256" key="1">
    <source>
        <dbReference type="ARBA" id="ARBA00001933"/>
    </source>
</evidence>
<sequence length="417" mass="46382">MNPGIDTLCHKLKQTWALWREKGRLIDPPSPAKLNGLIDFSSNDSLSLSTSGALTRAFLNELKKYPAFSVGSTSSRILDGTKQYLLDLERDLAKFHRAETAMFFNSGYDANVALWSTTLGPYVHASVHDGMRRGRATTMSFQHNDCQAFGSCLEKIRTHNSGIATGSQVVFIALESFYSMDGDSAPVVKLLEIAHKALPRKNFIFSIDEAHSNGIVGPNGSGFVCHYGLEEQFPIRLQTCGKALGSTGAAILCNEAIKFALLNYARGVIFSTAPSFVSAAAVRADYDIIGSKEGEDRRKRLQDNVSRFYQQFTSHPDWPQSKQRGTIHLPTEHTWYLGPFQSPIVPVIPQPDLVVDLGKYLEQAKYWVNTVHYPIVPDKMDRVRIVLHADNTPQQIDHVVDLIMQWATKQGGRQALL</sequence>
<keyword evidence="4" id="KW-0663">Pyridoxal phosphate</keyword>
<organism evidence="6 7">
    <name type="scientific">Aspergillus luchuensis (strain CBS 106.47)</name>
    <dbReference type="NCBI Taxonomy" id="1137211"/>
    <lineage>
        <taxon>Eukaryota</taxon>
        <taxon>Fungi</taxon>
        <taxon>Dikarya</taxon>
        <taxon>Ascomycota</taxon>
        <taxon>Pezizomycotina</taxon>
        <taxon>Eurotiomycetes</taxon>
        <taxon>Eurotiomycetidae</taxon>
        <taxon>Eurotiales</taxon>
        <taxon>Aspergillaceae</taxon>
        <taxon>Aspergillus</taxon>
        <taxon>Aspergillus subgen. Circumdati</taxon>
    </lineage>
</organism>
<dbReference type="InterPro" id="IPR004839">
    <property type="entry name" value="Aminotransferase_I/II_large"/>
</dbReference>
<dbReference type="GO" id="GO:0030170">
    <property type="term" value="F:pyridoxal phosphate binding"/>
    <property type="evidence" value="ECO:0007669"/>
    <property type="project" value="InterPro"/>
</dbReference>
<dbReference type="Proteomes" id="UP000184063">
    <property type="component" value="Unassembled WGS sequence"/>
</dbReference>
<name>A0A1M3T0V2_ASPLC</name>
<dbReference type="EMBL" id="KV878256">
    <property type="protein sequence ID" value="OJZ80365.1"/>
    <property type="molecule type" value="Genomic_DNA"/>
</dbReference>
<dbReference type="SUPFAM" id="SSF53383">
    <property type="entry name" value="PLP-dependent transferases"/>
    <property type="match status" value="1"/>
</dbReference>
<evidence type="ECO:0000256" key="2">
    <source>
        <dbReference type="ARBA" id="ARBA00010008"/>
    </source>
</evidence>
<dbReference type="InterPro" id="IPR015421">
    <property type="entry name" value="PyrdxlP-dep_Trfase_major"/>
</dbReference>
<comment type="cofactor">
    <cofactor evidence="1">
        <name>pyridoxal 5'-phosphate</name>
        <dbReference type="ChEBI" id="CHEBI:597326"/>
    </cofactor>
</comment>
<dbReference type="GO" id="GO:0009102">
    <property type="term" value="P:biotin biosynthetic process"/>
    <property type="evidence" value="ECO:0007669"/>
    <property type="project" value="TreeGrafter"/>
</dbReference>
<dbReference type="InterPro" id="IPR050087">
    <property type="entry name" value="AON_synthase_class-II"/>
</dbReference>
<dbReference type="OrthoDB" id="2382073at2759"/>
<dbReference type="PANTHER" id="PTHR13693:SF77">
    <property type="entry name" value="8-AMINO-7-OXONONANOATE SYNTHASE"/>
    <property type="match status" value="1"/>
</dbReference>
<gene>
    <name evidence="6" type="ORF">ASPFODRAFT_65903</name>
</gene>
<proteinExistence type="inferred from homology"/>
<dbReference type="Pfam" id="PF00155">
    <property type="entry name" value="Aminotran_1_2"/>
    <property type="match status" value="1"/>
</dbReference>
<dbReference type="AlphaFoldDB" id="A0A1M3T0V2"/>
<dbReference type="GO" id="GO:0016740">
    <property type="term" value="F:transferase activity"/>
    <property type="evidence" value="ECO:0007669"/>
    <property type="project" value="UniProtKB-KW"/>
</dbReference>
<dbReference type="PANTHER" id="PTHR13693">
    <property type="entry name" value="CLASS II AMINOTRANSFERASE/8-AMINO-7-OXONONANOATE SYNTHASE"/>
    <property type="match status" value="1"/>
</dbReference>
<evidence type="ECO:0000259" key="5">
    <source>
        <dbReference type="Pfam" id="PF00155"/>
    </source>
</evidence>
<protein>
    <recommendedName>
        <fullName evidence="5">Aminotransferase class I/classII large domain-containing protein</fullName>
    </recommendedName>
</protein>
<evidence type="ECO:0000313" key="7">
    <source>
        <dbReference type="Proteomes" id="UP000184063"/>
    </source>
</evidence>
<feature type="domain" description="Aminotransferase class I/classII large" evidence="5">
    <location>
        <begin position="37"/>
        <end position="402"/>
    </location>
</feature>
<reference evidence="7" key="1">
    <citation type="journal article" date="2017" name="Genome Biol.">
        <title>Comparative genomics reveals high biological diversity and specific adaptations in the industrially and medically important fungal genus Aspergillus.</title>
        <authorList>
            <person name="de Vries R.P."/>
            <person name="Riley R."/>
            <person name="Wiebenga A."/>
            <person name="Aguilar-Osorio G."/>
            <person name="Amillis S."/>
            <person name="Uchima C.A."/>
            <person name="Anderluh G."/>
            <person name="Asadollahi M."/>
            <person name="Askin M."/>
            <person name="Barry K."/>
            <person name="Battaglia E."/>
            <person name="Bayram O."/>
            <person name="Benocci T."/>
            <person name="Braus-Stromeyer S.A."/>
            <person name="Caldana C."/>
            <person name="Canovas D."/>
            <person name="Cerqueira G.C."/>
            <person name="Chen F."/>
            <person name="Chen W."/>
            <person name="Choi C."/>
            <person name="Clum A."/>
            <person name="Dos Santos R.A."/>
            <person name="Damasio A.R."/>
            <person name="Diallinas G."/>
            <person name="Emri T."/>
            <person name="Fekete E."/>
            <person name="Flipphi M."/>
            <person name="Freyberg S."/>
            <person name="Gallo A."/>
            <person name="Gournas C."/>
            <person name="Habgood R."/>
            <person name="Hainaut M."/>
            <person name="Harispe M.L."/>
            <person name="Henrissat B."/>
            <person name="Hilden K.S."/>
            <person name="Hope R."/>
            <person name="Hossain A."/>
            <person name="Karabika E."/>
            <person name="Karaffa L."/>
            <person name="Karanyi Z."/>
            <person name="Krasevec N."/>
            <person name="Kuo A."/>
            <person name="Kusch H."/>
            <person name="LaButti K."/>
            <person name="Lagendijk E.L."/>
            <person name="Lapidus A."/>
            <person name="Levasseur A."/>
            <person name="Lindquist E."/>
            <person name="Lipzen A."/>
            <person name="Logrieco A.F."/>
            <person name="MacCabe A."/>
            <person name="Maekelae M.R."/>
            <person name="Malavazi I."/>
            <person name="Melin P."/>
            <person name="Meyer V."/>
            <person name="Mielnichuk N."/>
            <person name="Miskei M."/>
            <person name="Molnar A.P."/>
            <person name="Mule G."/>
            <person name="Ngan C.Y."/>
            <person name="Orejas M."/>
            <person name="Orosz E."/>
            <person name="Ouedraogo J.P."/>
            <person name="Overkamp K.M."/>
            <person name="Park H.-S."/>
            <person name="Perrone G."/>
            <person name="Piumi F."/>
            <person name="Punt P.J."/>
            <person name="Ram A.F."/>
            <person name="Ramon A."/>
            <person name="Rauscher S."/>
            <person name="Record E."/>
            <person name="Riano-Pachon D.M."/>
            <person name="Robert V."/>
            <person name="Roehrig J."/>
            <person name="Ruller R."/>
            <person name="Salamov A."/>
            <person name="Salih N.S."/>
            <person name="Samson R.A."/>
            <person name="Sandor E."/>
            <person name="Sanguinetti M."/>
            <person name="Schuetze T."/>
            <person name="Sepcic K."/>
            <person name="Shelest E."/>
            <person name="Sherlock G."/>
            <person name="Sophianopoulou V."/>
            <person name="Squina F.M."/>
            <person name="Sun H."/>
            <person name="Susca A."/>
            <person name="Todd R.B."/>
            <person name="Tsang A."/>
            <person name="Unkles S.E."/>
            <person name="van de Wiele N."/>
            <person name="van Rossen-Uffink D."/>
            <person name="Oliveira J.V."/>
            <person name="Vesth T.C."/>
            <person name="Visser J."/>
            <person name="Yu J.-H."/>
            <person name="Zhou M."/>
            <person name="Andersen M.R."/>
            <person name="Archer D.B."/>
            <person name="Baker S.E."/>
            <person name="Benoit I."/>
            <person name="Brakhage A.A."/>
            <person name="Braus G.H."/>
            <person name="Fischer R."/>
            <person name="Frisvad J.C."/>
            <person name="Goldman G.H."/>
            <person name="Houbraken J."/>
            <person name="Oakley B."/>
            <person name="Pocsi I."/>
            <person name="Scazzocchio C."/>
            <person name="Seiboth B."/>
            <person name="vanKuyk P.A."/>
            <person name="Wortman J."/>
            <person name="Dyer P.S."/>
            <person name="Grigoriev I.V."/>
        </authorList>
    </citation>
    <scope>NUCLEOTIDE SEQUENCE [LARGE SCALE GENOMIC DNA]</scope>
    <source>
        <strain evidence="7">CBS 106.47</strain>
    </source>
</reference>
<dbReference type="InterPro" id="IPR015422">
    <property type="entry name" value="PyrdxlP-dep_Trfase_small"/>
</dbReference>
<dbReference type="Gene3D" id="3.40.640.10">
    <property type="entry name" value="Type I PLP-dependent aspartate aminotransferase-like (Major domain)"/>
    <property type="match status" value="1"/>
</dbReference>
<dbReference type="InterPro" id="IPR015424">
    <property type="entry name" value="PyrdxlP-dep_Trfase"/>
</dbReference>
<evidence type="ECO:0000256" key="3">
    <source>
        <dbReference type="ARBA" id="ARBA00022679"/>
    </source>
</evidence>
<comment type="similarity">
    <text evidence="2">Belongs to the class-II pyridoxal-phosphate-dependent aminotransferase family. BioF subfamily.</text>
</comment>
<dbReference type="VEuPathDB" id="FungiDB:ASPFODRAFT_65903"/>
<evidence type="ECO:0000313" key="6">
    <source>
        <dbReference type="EMBL" id="OJZ80365.1"/>
    </source>
</evidence>
<evidence type="ECO:0000256" key="4">
    <source>
        <dbReference type="ARBA" id="ARBA00022898"/>
    </source>
</evidence>
<keyword evidence="3" id="KW-0808">Transferase</keyword>
<accession>A0A1M3T0V2</accession>